<dbReference type="InterPro" id="IPR025202">
    <property type="entry name" value="PLD-like_dom"/>
</dbReference>
<evidence type="ECO:0000259" key="1">
    <source>
        <dbReference type="PROSITE" id="PS50035"/>
    </source>
</evidence>
<dbReference type="EMBL" id="FNWU01000007">
    <property type="protein sequence ID" value="SEH56419.1"/>
    <property type="molecule type" value="Genomic_DNA"/>
</dbReference>
<proteinExistence type="predicted"/>
<reference evidence="2 3" key="1">
    <citation type="submission" date="2016-10" db="EMBL/GenBank/DDBJ databases">
        <authorList>
            <person name="de Groot N.N."/>
        </authorList>
    </citation>
    <scope>NUCLEOTIDE SEQUENCE [LARGE SCALE GENOMIC DNA]</scope>
    <source>
        <strain evidence="2 3">IBRC-M10418</strain>
    </source>
</reference>
<protein>
    <submittedName>
        <fullName evidence="2">PLD-like domain-containing protein</fullName>
    </submittedName>
</protein>
<dbReference type="Proteomes" id="UP000199215">
    <property type="component" value="Unassembled WGS sequence"/>
</dbReference>
<feature type="domain" description="PLD phosphodiesterase" evidence="1">
    <location>
        <begin position="95"/>
        <end position="117"/>
    </location>
</feature>
<dbReference type="InterPro" id="IPR001736">
    <property type="entry name" value="PLipase_D/transphosphatidylase"/>
</dbReference>
<dbReference type="Gene3D" id="3.30.870.10">
    <property type="entry name" value="Endonuclease Chain A"/>
    <property type="match status" value="1"/>
</dbReference>
<evidence type="ECO:0000313" key="3">
    <source>
        <dbReference type="Proteomes" id="UP000199215"/>
    </source>
</evidence>
<keyword evidence="3" id="KW-1185">Reference proteome</keyword>
<name>A0A1H6J2X6_9EURY</name>
<accession>A0A1H6J2X6</accession>
<dbReference type="PROSITE" id="PS50035">
    <property type="entry name" value="PLD"/>
    <property type="match status" value="1"/>
</dbReference>
<organism evidence="2 3">
    <name type="scientific">Halopenitus malekzadehii</name>
    <dbReference type="NCBI Taxonomy" id="1267564"/>
    <lineage>
        <taxon>Archaea</taxon>
        <taxon>Methanobacteriati</taxon>
        <taxon>Methanobacteriota</taxon>
        <taxon>Stenosarchaea group</taxon>
        <taxon>Halobacteria</taxon>
        <taxon>Halobacteriales</taxon>
        <taxon>Haloferacaceae</taxon>
        <taxon>Halopenitus</taxon>
    </lineage>
</organism>
<sequence>MTRAFSLPSESLSYFIGFTLLHCDPVVVVSPWLSDVSLSLPINDRFESREVSLVEALETLSEKEIHLLVRSGESHNDYIKRRLPEHVHVQEIEGLHAKAVVSDSFVYLGSANITRGGLTLNRELCEIIENEYGSATEYVKLTLDLTV</sequence>
<gene>
    <name evidence="2" type="ORF">SAMN05192561_10777</name>
</gene>
<dbReference type="STRING" id="1267564.SAMN05192561_10777"/>
<dbReference type="GO" id="GO:0003824">
    <property type="term" value="F:catalytic activity"/>
    <property type="evidence" value="ECO:0007669"/>
    <property type="project" value="InterPro"/>
</dbReference>
<dbReference type="SUPFAM" id="SSF56024">
    <property type="entry name" value="Phospholipase D/nuclease"/>
    <property type="match status" value="1"/>
</dbReference>
<dbReference type="AlphaFoldDB" id="A0A1H6J2X6"/>
<evidence type="ECO:0000313" key="2">
    <source>
        <dbReference type="EMBL" id="SEH56419.1"/>
    </source>
</evidence>
<dbReference type="Pfam" id="PF13091">
    <property type="entry name" value="PLDc_2"/>
    <property type="match status" value="1"/>
</dbReference>
<dbReference type="RefSeq" id="WP_245710176.1">
    <property type="nucleotide sequence ID" value="NZ_FNWU01000007.1"/>
</dbReference>